<feature type="compositionally biased region" description="Low complexity" evidence="1">
    <location>
        <begin position="234"/>
        <end position="264"/>
    </location>
</feature>
<sequence length="532" mass="52671">MTAWPDLVVGDLLGGISRVLGTPPPLTPSPHDPPPGDPRAHLTGAQRAALQYMGIDPDTAPMEVINRALAGSGNLPLFPPPPAPTPGPPTPDAPAAPASGPPAEEGLSGAAAEAAKRLDAALEKNRTALNEADQKLADAILAAKSSSEQGKAQLQQLQQSIIDQVTKLGPTLDTSAGQQQLADFLQGKTSDITSVLKNAGLDSVSQSAVLDGLTARYDALSRAKTGDGGDGEKTPTGAAGTPPGAPAPAGTAPTGAAGDTSPAGLTGDPMLDGLASDPLLSGLGSMFGPGMGTLGSLPGMMGGMMPMGGGGLPLGDIGSGIGSAIRGATDAGKDSATDPAGDLKDPALGDKHGRTEKSDDDGAVKDPPSGAKPETKPAGTEGATPPQEVTAGTGQVAPTGQPAPADTTVKLPNGATVTADSAALAKAGRGVLEGMPVDDAYRQAGINLSPAGAPVTGPVSPSRLIFGDIGQFTDHRVMALGDNKVWVNGQVSPLEQLQTGPNFLGWEHPAAPAPAQTVVTPSATAPRGPTNQ</sequence>
<feature type="compositionally biased region" description="Basic and acidic residues" evidence="1">
    <location>
        <begin position="331"/>
        <end position="364"/>
    </location>
</feature>
<dbReference type="Proteomes" id="UP001300745">
    <property type="component" value="Unassembled WGS sequence"/>
</dbReference>
<feature type="compositionally biased region" description="Low complexity" evidence="1">
    <location>
        <begin position="95"/>
        <end position="112"/>
    </location>
</feature>
<dbReference type="RefSeq" id="WP_265997828.1">
    <property type="nucleotide sequence ID" value="NZ_JAPJDN010000012.1"/>
</dbReference>
<dbReference type="Pfam" id="PF10774">
    <property type="entry name" value="DUF4226"/>
    <property type="match status" value="1"/>
</dbReference>
<feature type="compositionally biased region" description="Pro residues" evidence="1">
    <location>
        <begin position="77"/>
        <end position="94"/>
    </location>
</feature>
<feature type="region of interest" description="Disordered" evidence="1">
    <location>
        <begin position="73"/>
        <end position="112"/>
    </location>
</feature>
<feature type="region of interest" description="Disordered" evidence="1">
    <location>
        <begin position="506"/>
        <end position="532"/>
    </location>
</feature>
<feature type="region of interest" description="Disordered" evidence="1">
    <location>
        <begin position="19"/>
        <end position="41"/>
    </location>
</feature>
<evidence type="ECO:0000313" key="3">
    <source>
        <dbReference type="Proteomes" id="UP001300745"/>
    </source>
</evidence>
<reference evidence="2 3" key="1">
    <citation type="submission" date="2022-11" db="EMBL/GenBank/DDBJ databases">
        <title>Mycobacterium sp. nov.</title>
        <authorList>
            <person name="Papic B."/>
            <person name="Spicic S."/>
            <person name="Duvnjak S."/>
        </authorList>
    </citation>
    <scope>NUCLEOTIDE SEQUENCE [LARGE SCALE GENOMIC DNA]</scope>
    <source>
        <strain evidence="2 3">CVI_P4</strain>
    </source>
</reference>
<dbReference type="InterPro" id="IPR019710">
    <property type="entry name" value="DUF4226"/>
</dbReference>
<comment type="caution">
    <text evidence="2">The sequence shown here is derived from an EMBL/GenBank/DDBJ whole genome shotgun (WGS) entry which is preliminary data.</text>
</comment>
<gene>
    <name evidence="2" type="ORF">ORI27_16105</name>
</gene>
<evidence type="ECO:0000256" key="1">
    <source>
        <dbReference type="SAM" id="MobiDB-lite"/>
    </source>
</evidence>
<feature type="region of interest" description="Disordered" evidence="1">
    <location>
        <begin position="222"/>
        <end position="272"/>
    </location>
</feature>
<organism evidence="2 3">
    <name type="scientific">Mycobacterium pinniadriaticum</name>
    <dbReference type="NCBI Taxonomy" id="2994102"/>
    <lineage>
        <taxon>Bacteria</taxon>
        <taxon>Bacillati</taxon>
        <taxon>Actinomycetota</taxon>
        <taxon>Actinomycetes</taxon>
        <taxon>Mycobacteriales</taxon>
        <taxon>Mycobacteriaceae</taxon>
        <taxon>Mycobacterium</taxon>
    </lineage>
</organism>
<name>A0ABT3SFS4_9MYCO</name>
<keyword evidence="3" id="KW-1185">Reference proteome</keyword>
<evidence type="ECO:0000313" key="2">
    <source>
        <dbReference type="EMBL" id="MCX2938232.1"/>
    </source>
</evidence>
<feature type="compositionally biased region" description="Basic and acidic residues" evidence="1">
    <location>
        <begin position="222"/>
        <end position="233"/>
    </location>
</feature>
<protein>
    <submittedName>
        <fullName evidence="2">DUF4226 domain-containing protein</fullName>
    </submittedName>
</protein>
<accession>A0ABT3SFS4</accession>
<feature type="compositionally biased region" description="Pro residues" evidence="1">
    <location>
        <begin position="22"/>
        <end position="37"/>
    </location>
</feature>
<feature type="region of interest" description="Disordered" evidence="1">
    <location>
        <begin position="326"/>
        <end position="412"/>
    </location>
</feature>
<dbReference type="EMBL" id="JAPJDO010000012">
    <property type="protein sequence ID" value="MCX2938232.1"/>
    <property type="molecule type" value="Genomic_DNA"/>
</dbReference>
<proteinExistence type="predicted"/>
<feature type="compositionally biased region" description="Low complexity" evidence="1">
    <location>
        <begin position="509"/>
        <end position="526"/>
    </location>
</feature>